<accession>A0A646QFL5</accession>
<organism evidence="2">
    <name type="scientific">Hemiscolopendra marginata</name>
    <dbReference type="NCBI Taxonomy" id="943146"/>
    <lineage>
        <taxon>Eukaryota</taxon>
        <taxon>Metazoa</taxon>
        <taxon>Ecdysozoa</taxon>
        <taxon>Arthropoda</taxon>
        <taxon>Myriapoda</taxon>
        <taxon>Chilopoda</taxon>
        <taxon>Pleurostigmophora</taxon>
        <taxon>Scolopendromorpha</taxon>
        <taxon>Scolopendridae</taxon>
        <taxon>Hemiscolopendra</taxon>
    </lineage>
</organism>
<dbReference type="Gene3D" id="2.60.120.260">
    <property type="entry name" value="Galactose-binding domain-like"/>
    <property type="match status" value="1"/>
</dbReference>
<name>A0A646QFL5_9MYRI</name>
<keyword evidence="1" id="KW-0732">Signal</keyword>
<dbReference type="Pfam" id="PF11958">
    <property type="entry name" value="DUF3472"/>
    <property type="match status" value="1"/>
</dbReference>
<evidence type="ECO:0000256" key="1">
    <source>
        <dbReference type="SAM" id="SignalP"/>
    </source>
</evidence>
<reference evidence="2" key="1">
    <citation type="submission" date="2018-11" db="EMBL/GenBank/DDBJ databases">
        <title>Venom-gland transcriptomics and venom proteomics of the Florida green centipede (Hemiscolopendra marginata) reveal sex-based variation in a centipede venom.</title>
        <authorList>
            <person name="Nystrom G.S."/>
            <person name="Ward M.J."/>
            <person name="Ellsworth S.A."/>
            <person name="Rokyta D.R."/>
        </authorList>
    </citation>
    <scope>NUCLEOTIDE SEQUENCE</scope>
    <source>
        <tissue evidence="2">Venom gland</tissue>
    </source>
</reference>
<protein>
    <submittedName>
        <fullName evidence="2">Scol-DUF3472</fullName>
    </submittedName>
</protein>
<dbReference type="AlphaFoldDB" id="A0A646QFL5"/>
<dbReference type="InterPro" id="IPR021862">
    <property type="entry name" value="DUF3472"/>
</dbReference>
<evidence type="ECO:0000313" key="2">
    <source>
        <dbReference type="EMBL" id="MUP40384.1"/>
    </source>
</evidence>
<sequence>MLLLVNLLFLLPVIAVNGMRIENDLQERYAANDVLRLSPEEGTLKGSDGISRSGDKTKFVGWTGTDAEVYWNVQLTNKGNMEIEMALANSHGNTGSTIQVKVQNGGSNKILKITTDYSGGWNQQKVFKMGSVTIDAIGKTTITVSAPQIKGVYAGDFYGLLIKGPAVSGAKVVDIFPTGADSVHLTYPTDDNALMFYNEVIVDESYPATFFMACGYQNGYLGMQEVNFSGKKLAIFSLWDVVDQERTNSDDLASVLKAGENVTIKRFGGEGTGFQSLYDFQWKVGNKYSFLLHAKPEGRYTIFTGLVYLPDKSQWKLLSSLKRLGDPITLSHFYSFLEDWIQNWGQVARQASFNPWQGDGKGNWKQLKTASFTKTSVHDNVNAWVKNSRFYLRTGGVTQNSIKPYQSINRQVSDQLPSILKDIESIIKDGKYHP</sequence>
<feature type="chain" id="PRO_5025002331" evidence="1">
    <location>
        <begin position="19"/>
        <end position="434"/>
    </location>
</feature>
<dbReference type="EMBL" id="GHBY01000207">
    <property type="protein sequence ID" value="MUP40384.1"/>
    <property type="molecule type" value="Transcribed_RNA"/>
</dbReference>
<proteinExistence type="predicted"/>
<feature type="signal peptide" evidence="1">
    <location>
        <begin position="1"/>
        <end position="18"/>
    </location>
</feature>